<dbReference type="InterPro" id="IPR043504">
    <property type="entry name" value="Peptidase_S1_PA_chymotrypsin"/>
</dbReference>
<sequence length="333" mass="36767">MSTKFLVGSLALVLLTAAGLTFASDEVDNVISRLMLSHRNNNILAPLAQSGISSSGRATATPSYADCGVANDRAESKIIGGEETAPNELPWQAILVVKSESDESDETHQCGGSLIADRWILTSASCLEGPPGQKLTVVNVSLGAYNISAPSEANRKEYWGNETFIHPNWNPATKAGDIALVKLSTVVEYTKYIHPICLPNPSEPDYVNQNVTIYVNELFRHIPVNDWSDKLYKINVTVASNSDCNATYDNVMTDQMMCATGAADSEICKVDEGNPIMVKQTDGRLLPFSRTIRLHPIEFLFVLGQQHYLACYQSNFIVDQFRVYYTKDTDYFY</sequence>
<keyword evidence="5" id="KW-0732">Signal</keyword>
<dbReference type="KEGG" id="dpx:DAPPUDRAFT_241460"/>
<dbReference type="AlphaFoldDB" id="E9GEA8"/>
<name>E9GEA8_DAPPU</name>
<dbReference type="GO" id="GO:0045087">
    <property type="term" value="P:innate immune response"/>
    <property type="evidence" value="ECO:0000318"/>
    <property type="project" value="GO_Central"/>
</dbReference>
<dbReference type="PANTHER" id="PTHR24252:SF7">
    <property type="entry name" value="HYALIN"/>
    <property type="match status" value="1"/>
</dbReference>
<dbReference type="PhylomeDB" id="E9GEA8"/>
<dbReference type="eggNOG" id="KOG3627">
    <property type="taxonomic scope" value="Eukaryota"/>
</dbReference>
<dbReference type="PANTHER" id="PTHR24252">
    <property type="entry name" value="ACROSIN-RELATED"/>
    <property type="match status" value="1"/>
</dbReference>
<dbReference type="Gene3D" id="2.40.10.10">
    <property type="entry name" value="Trypsin-like serine proteases"/>
    <property type="match status" value="2"/>
</dbReference>
<dbReference type="GO" id="GO:0004252">
    <property type="term" value="F:serine-type endopeptidase activity"/>
    <property type="evidence" value="ECO:0007669"/>
    <property type="project" value="InterPro"/>
</dbReference>
<dbReference type="Pfam" id="PF00089">
    <property type="entry name" value="Trypsin"/>
    <property type="match status" value="1"/>
</dbReference>
<organism evidence="7 8">
    <name type="scientific">Daphnia pulex</name>
    <name type="common">Water flea</name>
    <dbReference type="NCBI Taxonomy" id="6669"/>
    <lineage>
        <taxon>Eukaryota</taxon>
        <taxon>Metazoa</taxon>
        <taxon>Ecdysozoa</taxon>
        <taxon>Arthropoda</taxon>
        <taxon>Crustacea</taxon>
        <taxon>Branchiopoda</taxon>
        <taxon>Diplostraca</taxon>
        <taxon>Cladocera</taxon>
        <taxon>Anomopoda</taxon>
        <taxon>Daphniidae</taxon>
        <taxon>Daphnia</taxon>
    </lineage>
</organism>
<dbReference type="Proteomes" id="UP000000305">
    <property type="component" value="Unassembled WGS sequence"/>
</dbReference>
<dbReference type="STRING" id="6669.E9GEA8"/>
<evidence type="ECO:0000256" key="5">
    <source>
        <dbReference type="SAM" id="SignalP"/>
    </source>
</evidence>
<dbReference type="SUPFAM" id="SSF50494">
    <property type="entry name" value="Trypsin-like serine proteases"/>
    <property type="match status" value="1"/>
</dbReference>
<dbReference type="FunFam" id="2.40.10.10:FF:000060">
    <property type="entry name" value="Acrosin"/>
    <property type="match status" value="1"/>
</dbReference>
<accession>E9GEA8</accession>
<dbReference type="OrthoDB" id="6338546at2759"/>
<dbReference type="InterPro" id="IPR009003">
    <property type="entry name" value="Peptidase_S1_PA"/>
</dbReference>
<evidence type="ECO:0000256" key="1">
    <source>
        <dbReference type="ARBA" id="ARBA00022670"/>
    </source>
</evidence>
<proteinExistence type="predicted"/>
<keyword evidence="1" id="KW-0645">Protease</keyword>
<gene>
    <name evidence="7" type="ORF">DAPPUDRAFT_241460</name>
</gene>
<feature type="signal peptide" evidence="5">
    <location>
        <begin position="1"/>
        <end position="23"/>
    </location>
</feature>
<dbReference type="GO" id="GO:0006508">
    <property type="term" value="P:proteolysis"/>
    <property type="evidence" value="ECO:0007669"/>
    <property type="project" value="UniProtKB-KW"/>
</dbReference>
<feature type="chain" id="PRO_5003236942" description="Peptidase S1 domain-containing protein" evidence="5">
    <location>
        <begin position="24"/>
        <end position="333"/>
    </location>
</feature>
<dbReference type="PROSITE" id="PS50240">
    <property type="entry name" value="TRYPSIN_DOM"/>
    <property type="match status" value="1"/>
</dbReference>
<keyword evidence="4" id="KW-1015">Disulfide bond</keyword>
<dbReference type="InterPro" id="IPR001254">
    <property type="entry name" value="Trypsin_dom"/>
</dbReference>
<keyword evidence="3" id="KW-0720">Serine protease</keyword>
<dbReference type="CDD" id="cd00190">
    <property type="entry name" value="Tryp_SPc"/>
    <property type="match status" value="1"/>
</dbReference>
<evidence type="ECO:0000313" key="7">
    <source>
        <dbReference type="EMBL" id="EFX82342.1"/>
    </source>
</evidence>
<evidence type="ECO:0000259" key="6">
    <source>
        <dbReference type="PROSITE" id="PS50240"/>
    </source>
</evidence>
<keyword evidence="2" id="KW-0378">Hydrolase</keyword>
<evidence type="ECO:0000256" key="2">
    <source>
        <dbReference type="ARBA" id="ARBA00022801"/>
    </source>
</evidence>
<dbReference type="GO" id="GO:0005615">
    <property type="term" value="C:extracellular space"/>
    <property type="evidence" value="ECO:0000318"/>
    <property type="project" value="GO_Central"/>
</dbReference>
<reference evidence="7 8" key="1">
    <citation type="journal article" date="2011" name="Science">
        <title>The ecoresponsive genome of Daphnia pulex.</title>
        <authorList>
            <person name="Colbourne J.K."/>
            <person name="Pfrender M.E."/>
            <person name="Gilbert D."/>
            <person name="Thomas W.K."/>
            <person name="Tucker A."/>
            <person name="Oakley T.H."/>
            <person name="Tokishita S."/>
            <person name="Aerts A."/>
            <person name="Arnold G.J."/>
            <person name="Basu M.K."/>
            <person name="Bauer D.J."/>
            <person name="Caceres C.E."/>
            <person name="Carmel L."/>
            <person name="Casola C."/>
            <person name="Choi J.H."/>
            <person name="Detter J.C."/>
            <person name="Dong Q."/>
            <person name="Dusheyko S."/>
            <person name="Eads B.D."/>
            <person name="Frohlich T."/>
            <person name="Geiler-Samerotte K.A."/>
            <person name="Gerlach D."/>
            <person name="Hatcher P."/>
            <person name="Jogdeo S."/>
            <person name="Krijgsveld J."/>
            <person name="Kriventseva E.V."/>
            <person name="Kultz D."/>
            <person name="Laforsch C."/>
            <person name="Lindquist E."/>
            <person name="Lopez J."/>
            <person name="Manak J.R."/>
            <person name="Muller J."/>
            <person name="Pangilinan J."/>
            <person name="Patwardhan R.P."/>
            <person name="Pitluck S."/>
            <person name="Pritham E.J."/>
            <person name="Rechtsteiner A."/>
            <person name="Rho M."/>
            <person name="Rogozin I.B."/>
            <person name="Sakarya O."/>
            <person name="Salamov A."/>
            <person name="Schaack S."/>
            <person name="Shapiro H."/>
            <person name="Shiga Y."/>
            <person name="Skalitzky C."/>
            <person name="Smith Z."/>
            <person name="Souvorov A."/>
            <person name="Sung W."/>
            <person name="Tang Z."/>
            <person name="Tsuchiya D."/>
            <person name="Tu H."/>
            <person name="Vos H."/>
            <person name="Wang M."/>
            <person name="Wolf Y.I."/>
            <person name="Yamagata H."/>
            <person name="Yamada T."/>
            <person name="Ye Y."/>
            <person name="Shaw J.R."/>
            <person name="Andrews J."/>
            <person name="Crease T.J."/>
            <person name="Tang H."/>
            <person name="Lucas S.M."/>
            <person name="Robertson H.M."/>
            <person name="Bork P."/>
            <person name="Koonin E.V."/>
            <person name="Zdobnov E.M."/>
            <person name="Grigoriev I.V."/>
            <person name="Lynch M."/>
            <person name="Boore J.L."/>
        </authorList>
    </citation>
    <scope>NUCLEOTIDE SEQUENCE [LARGE SCALE GENOMIC DNA]</scope>
</reference>
<protein>
    <recommendedName>
        <fullName evidence="6">Peptidase S1 domain-containing protein</fullName>
    </recommendedName>
</protein>
<dbReference type="SMART" id="SM00020">
    <property type="entry name" value="Tryp_SPc"/>
    <property type="match status" value="1"/>
</dbReference>
<evidence type="ECO:0000256" key="3">
    <source>
        <dbReference type="ARBA" id="ARBA00022825"/>
    </source>
</evidence>
<keyword evidence="8" id="KW-1185">Reference proteome</keyword>
<evidence type="ECO:0000313" key="8">
    <source>
        <dbReference type="Proteomes" id="UP000000305"/>
    </source>
</evidence>
<dbReference type="HOGENOM" id="CLU_834867_0_0_1"/>
<dbReference type="PRINTS" id="PR00722">
    <property type="entry name" value="CHYMOTRYPSIN"/>
</dbReference>
<dbReference type="InterPro" id="IPR001314">
    <property type="entry name" value="Peptidase_S1A"/>
</dbReference>
<dbReference type="EMBL" id="GL732540">
    <property type="protein sequence ID" value="EFX82342.1"/>
    <property type="molecule type" value="Genomic_DNA"/>
</dbReference>
<feature type="domain" description="Peptidase S1" evidence="6">
    <location>
        <begin position="78"/>
        <end position="333"/>
    </location>
</feature>
<dbReference type="InParanoid" id="E9GEA8"/>
<evidence type="ECO:0000256" key="4">
    <source>
        <dbReference type="ARBA" id="ARBA00023157"/>
    </source>
</evidence>